<dbReference type="PANTHER" id="PTHR43920:SF5">
    <property type="entry name" value="CHLORIDE INTRACELLULAR CHANNEL CLIC"/>
    <property type="match status" value="1"/>
</dbReference>
<gene>
    <name evidence="1" type="ORF">DEA37_0002493</name>
</gene>
<evidence type="ECO:0000313" key="2">
    <source>
        <dbReference type="Proteomes" id="UP000324629"/>
    </source>
</evidence>
<accession>A0A5J4NWW5</accession>
<dbReference type="Proteomes" id="UP000324629">
    <property type="component" value="Unassembled WGS sequence"/>
</dbReference>
<organism evidence="1 2">
    <name type="scientific">Paragonimus westermani</name>
    <dbReference type="NCBI Taxonomy" id="34504"/>
    <lineage>
        <taxon>Eukaryota</taxon>
        <taxon>Metazoa</taxon>
        <taxon>Spiralia</taxon>
        <taxon>Lophotrochozoa</taxon>
        <taxon>Platyhelminthes</taxon>
        <taxon>Trematoda</taxon>
        <taxon>Digenea</taxon>
        <taxon>Plagiorchiida</taxon>
        <taxon>Troglotremata</taxon>
        <taxon>Troglotrematidae</taxon>
        <taxon>Paragonimus</taxon>
    </lineage>
</organism>
<protein>
    <submittedName>
        <fullName evidence="1">Chloride intracellular channel protein 2</fullName>
    </submittedName>
</protein>
<dbReference type="EMBL" id="QNGE01000534">
    <property type="protein sequence ID" value="KAA3680105.1"/>
    <property type="molecule type" value="Genomic_DNA"/>
</dbReference>
<dbReference type="GO" id="GO:0016324">
    <property type="term" value="C:apical plasma membrane"/>
    <property type="evidence" value="ECO:0007669"/>
    <property type="project" value="TreeGrafter"/>
</dbReference>
<evidence type="ECO:0000313" key="1">
    <source>
        <dbReference type="EMBL" id="KAA3680105.1"/>
    </source>
</evidence>
<keyword evidence="2" id="KW-1185">Reference proteome</keyword>
<dbReference type="SUPFAM" id="SSF47616">
    <property type="entry name" value="GST C-terminal domain-like"/>
    <property type="match status" value="1"/>
</dbReference>
<dbReference type="GO" id="GO:0005737">
    <property type="term" value="C:cytoplasm"/>
    <property type="evidence" value="ECO:0007669"/>
    <property type="project" value="TreeGrafter"/>
</dbReference>
<dbReference type="Gene3D" id="3.40.30.10">
    <property type="entry name" value="Glutaredoxin"/>
    <property type="match status" value="1"/>
</dbReference>
<dbReference type="PANTHER" id="PTHR43920">
    <property type="entry name" value="CHLORIDE INTRACELLULAR CHANNEL, ISOFORM A"/>
    <property type="match status" value="1"/>
</dbReference>
<dbReference type="AlphaFoldDB" id="A0A5J4NWW5"/>
<comment type="caution">
    <text evidence="1">The sequence shown here is derived from an EMBL/GenBank/DDBJ whole genome shotgun (WGS) entry which is preliminary data.</text>
</comment>
<dbReference type="InterPro" id="IPR036282">
    <property type="entry name" value="Glutathione-S-Trfase_C_sf"/>
</dbReference>
<reference evidence="1 2" key="1">
    <citation type="journal article" date="2019" name="Gigascience">
        <title>Whole-genome sequence of the oriental lung fluke Paragonimus westermani.</title>
        <authorList>
            <person name="Oey H."/>
            <person name="Zakrzewski M."/>
            <person name="Narain K."/>
            <person name="Devi K.R."/>
            <person name="Agatsuma T."/>
            <person name="Nawaratna S."/>
            <person name="Gobert G.N."/>
            <person name="Jones M.K."/>
            <person name="Ragan M.A."/>
            <person name="McManus D.P."/>
            <person name="Krause L."/>
        </authorList>
    </citation>
    <scope>NUCLEOTIDE SEQUENCE [LARGE SCALE GENOMIC DNA]</scope>
    <source>
        <strain evidence="1 2">IND2009</strain>
    </source>
</reference>
<proteinExistence type="predicted"/>
<sequence>MLNVLANLREEATKAQRSKIIASQLNCVRLTGEMTTNEKPLVELFIKAAPTDKREKGPCLIDQQWFMAMYCLVEQGLIDLRLTPMSLEMAPPNYLRLNVARHLPVAWIESGFVQGKDYSGVIISSTEHLEQLMEKLGSPNLNPYVNPDDALRAEEVFEDLYRNLMNYIRYDNLRPLMTTLTALDNYLAQRAQPYLLDEYPVYVDCQLMPKLQHLRVAARAYKNFDIPEHLTYLWAYIDRMYHTKAFICSCPSDRDILAHYNEKDKLPHSTRISLLGSECLSDVPETILHKQPMTNGE</sequence>
<dbReference type="GO" id="GO:0005254">
    <property type="term" value="F:chloride channel activity"/>
    <property type="evidence" value="ECO:0007669"/>
    <property type="project" value="TreeGrafter"/>
</dbReference>
<name>A0A5J4NWW5_9TREM</name>
<dbReference type="Gene3D" id="1.20.1050.10">
    <property type="match status" value="1"/>
</dbReference>